<name>A0AAN6QIL4_9PEZI</name>
<accession>A0AAN6QIL4</accession>
<dbReference type="Proteomes" id="UP001302812">
    <property type="component" value="Unassembled WGS sequence"/>
</dbReference>
<sequence>MPLYSSTGENIGGHKAIVYNCRTSNEWENDMALAVTHFPSQKLTFAMLFGASEEQERSVLTRLRKAGADTAHPMLLPGILAELERIRQMDAVDEMINDLEEQIYQIDNQTVATWNLSQQTKAERNKQKRKAWLDATFLRNLLAANTALLLKMRRHLDEFPILVGHSSTAKCCQHVCRQQPTLVDDLAYTGTRPGTPQSLVRIANLWPLPDPPIHGSESLMGWNTTHVGSDPESSEIEAKYEDLLHQAASRMKDRLVAIISEYDDKIRACTMEVDGMAMATQWSQGETNMEIATATGEDSSQMRSIALVTMVFLPGTFFASNTQPPCQSMFSMTFFDWNPDPDSNHPVVSGNIWIYFLATTVFTLITLLLFWYFILSRQRRRRLPQDSSGPE</sequence>
<protein>
    <submittedName>
        <fullName evidence="2">Uncharacterized protein</fullName>
    </submittedName>
</protein>
<proteinExistence type="predicted"/>
<reference evidence="2" key="1">
    <citation type="journal article" date="2023" name="Mol. Phylogenet. Evol.">
        <title>Genome-scale phylogeny and comparative genomics of the fungal order Sordariales.</title>
        <authorList>
            <person name="Hensen N."/>
            <person name="Bonometti L."/>
            <person name="Westerberg I."/>
            <person name="Brannstrom I.O."/>
            <person name="Guillou S."/>
            <person name="Cros-Aarteil S."/>
            <person name="Calhoun S."/>
            <person name="Haridas S."/>
            <person name="Kuo A."/>
            <person name="Mondo S."/>
            <person name="Pangilinan J."/>
            <person name="Riley R."/>
            <person name="LaButti K."/>
            <person name="Andreopoulos B."/>
            <person name="Lipzen A."/>
            <person name="Chen C."/>
            <person name="Yan M."/>
            <person name="Daum C."/>
            <person name="Ng V."/>
            <person name="Clum A."/>
            <person name="Steindorff A."/>
            <person name="Ohm R.A."/>
            <person name="Martin F."/>
            <person name="Silar P."/>
            <person name="Natvig D.O."/>
            <person name="Lalanne C."/>
            <person name="Gautier V."/>
            <person name="Ament-Velasquez S.L."/>
            <person name="Kruys A."/>
            <person name="Hutchinson M.I."/>
            <person name="Powell A.J."/>
            <person name="Barry K."/>
            <person name="Miller A.N."/>
            <person name="Grigoriev I.V."/>
            <person name="Debuchy R."/>
            <person name="Gladieux P."/>
            <person name="Hiltunen Thoren M."/>
            <person name="Johannesson H."/>
        </authorList>
    </citation>
    <scope>NUCLEOTIDE SEQUENCE</scope>
    <source>
        <strain evidence="2">CBS 508.74</strain>
    </source>
</reference>
<dbReference type="RefSeq" id="XP_064667886.1">
    <property type="nucleotide sequence ID" value="XM_064813765.1"/>
</dbReference>
<evidence type="ECO:0000313" key="2">
    <source>
        <dbReference type="EMBL" id="KAK4110316.1"/>
    </source>
</evidence>
<evidence type="ECO:0000313" key="3">
    <source>
        <dbReference type="Proteomes" id="UP001302812"/>
    </source>
</evidence>
<keyword evidence="1" id="KW-0812">Transmembrane</keyword>
<dbReference type="Gene3D" id="1.20.58.340">
    <property type="entry name" value="Magnesium transport protein CorA, transmembrane region"/>
    <property type="match status" value="1"/>
</dbReference>
<keyword evidence="3" id="KW-1185">Reference proteome</keyword>
<keyword evidence="1" id="KW-1133">Transmembrane helix</keyword>
<comment type="caution">
    <text evidence="2">The sequence shown here is derived from an EMBL/GenBank/DDBJ whole genome shotgun (WGS) entry which is preliminary data.</text>
</comment>
<gene>
    <name evidence="2" type="ORF">N656DRAFT_770350</name>
</gene>
<keyword evidence="1" id="KW-0472">Membrane</keyword>
<dbReference type="EMBL" id="MU853351">
    <property type="protein sequence ID" value="KAK4110316.1"/>
    <property type="molecule type" value="Genomic_DNA"/>
</dbReference>
<evidence type="ECO:0000256" key="1">
    <source>
        <dbReference type="SAM" id="Phobius"/>
    </source>
</evidence>
<dbReference type="GeneID" id="89937890"/>
<reference evidence="2" key="2">
    <citation type="submission" date="2023-05" db="EMBL/GenBank/DDBJ databases">
        <authorList>
            <consortium name="Lawrence Berkeley National Laboratory"/>
            <person name="Steindorff A."/>
            <person name="Hensen N."/>
            <person name="Bonometti L."/>
            <person name="Westerberg I."/>
            <person name="Brannstrom I.O."/>
            <person name="Guillou S."/>
            <person name="Cros-Aarteil S."/>
            <person name="Calhoun S."/>
            <person name="Haridas S."/>
            <person name="Kuo A."/>
            <person name="Mondo S."/>
            <person name="Pangilinan J."/>
            <person name="Riley R."/>
            <person name="Labutti K."/>
            <person name="Andreopoulos B."/>
            <person name="Lipzen A."/>
            <person name="Chen C."/>
            <person name="Yanf M."/>
            <person name="Daum C."/>
            <person name="Ng V."/>
            <person name="Clum A."/>
            <person name="Ohm R."/>
            <person name="Martin F."/>
            <person name="Silar P."/>
            <person name="Natvig D."/>
            <person name="Lalanne C."/>
            <person name="Gautier V."/>
            <person name="Ament-Velasquez S.L."/>
            <person name="Kruys A."/>
            <person name="Hutchinson M.I."/>
            <person name="Powell A.J."/>
            <person name="Barry K."/>
            <person name="Miller A.N."/>
            <person name="Grigoriev I.V."/>
            <person name="Debuchy R."/>
            <person name="Gladieux P."/>
            <person name="Thoren M.H."/>
            <person name="Johannesson H."/>
        </authorList>
    </citation>
    <scope>NUCLEOTIDE SEQUENCE</scope>
    <source>
        <strain evidence="2">CBS 508.74</strain>
    </source>
</reference>
<feature type="transmembrane region" description="Helical" evidence="1">
    <location>
        <begin position="352"/>
        <end position="375"/>
    </location>
</feature>
<organism evidence="2 3">
    <name type="scientific">Canariomyces notabilis</name>
    <dbReference type="NCBI Taxonomy" id="2074819"/>
    <lineage>
        <taxon>Eukaryota</taxon>
        <taxon>Fungi</taxon>
        <taxon>Dikarya</taxon>
        <taxon>Ascomycota</taxon>
        <taxon>Pezizomycotina</taxon>
        <taxon>Sordariomycetes</taxon>
        <taxon>Sordariomycetidae</taxon>
        <taxon>Sordariales</taxon>
        <taxon>Chaetomiaceae</taxon>
        <taxon>Canariomyces</taxon>
    </lineage>
</organism>
<dbReference type="AlphaFoldDB" id="A0AAN6QIL4"/>